<dbReference type="AlphaFoldDB" id="A0A8T0Q1H2"/>
<reference evidence="2" key="1">
    <citation type="submission" date="2020-05" db="EMBL/GenBank/DDBJ databases">
        <title>WGS assembly of Panicum virgatum.</title>
        <authorList>
            <person name="Lovell J.T."/>
            <person name="Jenkins J."/>
            <person name="Shu S."/>
            <person name="Juenger T.E."/>
            <person name="Schmutz J."/>
        </authorList>
    </citation>
    <scope>NUCLEOTIDE SEQUENCE</scope>
    <source>
        <strain evidence="2">AP13</strain>
    </source>
</reference>
<evidence type="ECO:0000256" key="1">
    <source>
        <dbReference type="SAM" id="MobiDB-lite"/>
    </source>
</evidence>
<proteinExistence type="predicted"/>
<sequence>MQDQESPTRASARCFRATPAKRKKPQMVQTTLDMFRKTPEEVVRERHTPGFVEPELSEKKKKQHAKLTKLWAKVFQENGMPLSVINNGSFELMIDAIAQYGPGFVPPSQEELRGPLFEKQMKWMAELREKHEKAWERHGCTLMVDS</sequence>
<gene>
    <name evidence="2" type="ORF">PVAP13_7NG045478</name>
</gene>
<dbReference type="Proteomes" id="UP000823388">
    <property type="component" value="Chromosome 7N"/>
</dbReference>
<name>A0A8T0Q1H2_PANVG</name>
<accession>A0A8T0Q1H2</accession>
<feature type="region of interest" description="Disordered" evidence="1">
    <location>
        <begin position="1"/>
        <end position="28"/>
    </location>
</feature>
<organism evidence="2 3">
    <name type="scientific">Panicum virgatum</name>
    <name type="common">Blackwell switchgrass</name>
    <dbReference type="NCBI Taxonomy" id="38727"/>
    <lineage>
        <taxon>Eukaryota</taxon>
        <taxon>Viridiplantae</taxon>
        <taxon>Streptophyta</taxon>
        <taxon>Embryophyta</taxon>
        <taxon>Tracheophyta</taxon>
        <taxon>Spermatophyta</taxon>
        <taxon>Magnoliopsida</taxon>
        <taxon>Liliopsida</taxon>
        <taxon>Poales</taxon>
        <taxon>Poaceae</taxon>
        <taxon>PACMAD clade</taxon>
        <taxon>Panicoideae</taxon>
        <taxon>Panicodae</taxon>
        <taxon>Paniceae</taxon>
        <taxon>Panicinae</taxon>
        <taxon>Panicum</taxon>
        <taxon>Panicum sect. Hiantes</taxon>
    </lineage>
</organism>
<protein>
    <submittedName>
        <fullName evidence="2">Uncharacterized protein</fullName>
    </submittedName>
</protein>
<comment type="caution">
    <text evidence="2">The sequence shown here is derived from an EMBL/GenBank/DDBJ whole genome shotgun (WGS) entry which is preliminary data.</text>
</comment>
<evidence type="ECO:0000313" key="3">
    <source>
        <dbReference type="Proteomes" id="UP000823388"/>
    </source>
</evidence>
<evidence type="ECO:0000313" key="2">
    <source>
        <dbReference type="EMBL" id="KAG2564986.1"/>
    </source>
</evidence>
<dbReference type="EMBL" id="CM029050">
    <property type="protein sequence ID" value="KAG2564986.1"/>
    <property type="molecule type" value="Genomic_DNA"/>
</dbReference>
<keyword evidence="3" id="KW-1185">Reference proteome</keyword>